<comment type="caution">
    <text evidence="2">The sequence shown here is derived from an EMBL/GenBank/DDBJ whole genome shotgun (WGS) entry which is preliminary data.</text>
</comment>
<gene>
    <name evidence="2" type="ORF">I8J31_18980</name>
</gene>
<dbReference type="SUPFAM" id="SSF103515">
    <property type="entry name" value="Autotransporter"/>
    <property type="match status" value="1"/>
</dbReference>
<evidence type="ECO:0008006" key="4">
    <source>
        <dbReference type="Google" id="ProtNLM"/>
    </source>
</evidence>
<evidence type="ECO:0000313" key="2">
    <source>
        <dbReference type="EMBL" id="MBJ7539761.1"/>
    </source>
</evidence>
<reference evidence="2" key="1">
    <citation type="submission" date="2020-12" db="EMBL/GenBank/DDBJ databases">
        <title>Marinomonas arctica sp. nov., a psychrotolerant bacterium isolated from the Arctic.</title>
        <authorList>
            <person name="Zhang Y."/>
        </authorList>
    </citation>
    <scope>NUCLEOTIDE SEQUENCE</scope>
    <source>
        <strain evidence="2">C1424</strain>
    </source>
</reference>
<keyword evidence="3" id="KW-1185">Reference proteome</keyword>
<dbReference type="EMBL" id="JAEMNX010000031">
    <property type="protein sequence ID" value="MBJ7539761.1"/>
    <property type="molecule type" value="Genomic_DNA"/>
</dbReference>
<dbReference type="AlphaFoldDB" id="A0A934JPX0"/>
<name>A0A934JPX0_9GAMM</name>
<organism evidence="2 3">
    <name type="scientific">Marinomonas transparens</name>
    <dbReference type="NCBI Taxonomy" id="2795388"/>
    <lineage>
        <taxon>Bacteria</taxon>
        <taxon>Pseudomonadati</taxon>
        <taxon>Pseudomonadota</taxon>
        <taxon>Gammaproteobacteria</taxon>
        <taxon>Oceanospirillales</taxon>
        <taxon>Oceanospirillaceae</taxon>
        <taxon>Marinomonas</taxon>
    </lineage>
</organism>
<feature type="signal peptide" evidence="1">
    <location>
        <begin position="1"/>
        <end position="26"/>
    </location>
</feature>
<protein>
    <recommendedName>
        <fullName evidence="4">Outer membrane protein beta-barrel domain-containing protein</fullName>
    </recommendedName>
</protein>
<dbReference type="RefSeq" id="WP_199470156.1">
    <property type="nucleotide sequence ID" value="NZ_JAEMNX010000031.1"/>
</dbReference>
<sequence length="178" mass="20068">MTRLFPFTKNTLLGCVACLSLNQAHALDIEIDPLAYALNGHSVHFGFGGNQYRFDIGTFGLESPEAFHGDERYDLEFKGYGIKLDYLFGRYDGVFIGVEASSSEVEYTLKSTNQKATRTQISLGPRIGYRIMYNKNITITPWLGIDLNLDHDDVDLNGEKFDSQPVSLFPTVHLGWKF</sequence>
<accession>A0A934JPX0</accession>
<dbReference type="Proteomes" id="UP000628710">
    <property type="component" value="Unassembled WGS sequence"/>
</dbReference>
<keyword evidence="1" id="KW-0732">Signal</keyword>
<evidence type="ECO:0000313" key="3">
    <source>
        <dbReference type="Proteomes" id="UP000628710"/>
    </source>
</evidence>
<proteinExistence type="predicted"/>
<evidence type="ECO:0000256" key="1">
    <source>
        <dbReference type="SAM" id="SignalP"/>
    </source>
</evidence>
<dbReference type="InterPro" id="IPR036709">
    <property type="entry name" value="Autotransporte_beta_dom_sf"/>
</dbReference>
<feature type="chain" id="PRO_5037504429" description="Outer membrane protein beta-barrel domain-containing protein" evidence="1">
    <location>
        <begin position="27"/>
        <end position="178"/>
    </location>
</feature>